<dbReference type="Pfam" id="PF04230">
    <property type="entry name" value="PS_pyruv_trans"/>
    <property type="match status" value="1"/>
</dbReference>
<dbReference type="Proteomes" id="UP000016960">
    <property type="component" value="Unassembled WGS sequence"/>
</dbReference>
<dbReference type="InterPro" id="IPR019896">
    <property type="entry name" value="Polysacch_pyruvyl_Trfase_CsaB"/>
</dbReference>
<evidence type="ECO:0000313" key="2">
    <source>
        <dbReference type="EMBL" id="ERN43140.1"/>
    </source>
</evidence>
<organism evidence="2 3">
    <name type="scientific">Rubidibacter lacunae KORDI 51-2</name>
    <dbReference type="NCBI Taxonomy" id="582515"/>
    <lineage>
        <taxon>Bacteria</taxon>
        <taxon>Bacillati</taxon>
        <taxon>Cyanobacteriota</taxon>
        <taxon>Cyanophyceae</taxon>
        <taxon>Oscillatoriophycideae</taxon>
        <taxon>Chroococcales</taxon>
        <taxon>Aphanothecaceae</taxon>
        <taxon>Rubidibacter</taxon>
    </lineage>
</organism>
<keyword evidence="3" id="KW-1185">Reference proteome</keyword>
<dbReference type="AlphaFoldDB" id="U5DTY9"/>
<dbReference type="STRING" id="582515.KR51_00000300"/>
<dbReference type="PANTHER" id="PTHR36836:SF1">
    <property type="entry name" value="COLANIC ACID BIOSYNTHESIS PROTEIN WCAK"/>
    <property type="match status" value="1"/>
</dbReference>
<dbReference type="NCBIfam" id="TIGR03609">
    <property type="entry name" value="S_layer_CsaB"/>
    <property type="match status" value="1"/>
</dbReference>
<sequence length="357" mass="38801">MTSRRALLCGYYGCGNAGDEALLAALLQMLPVEIEPVVLSANPAQTRALGVEAHSSRSAFAILRALNAADAFIWGGGSLIQDATSWRSPLYYCSLMALAQKRGLKTIAWAQGIGPINLPLTRWVARQTFAHCTAVSVRDRVSAQLLAEWEIPAAIAPDPVWALESKSLKGLLDLPVPRVAVTLRAHPLLTPERLQTLIAALVNFQKATRTCVLAVPFQPERDRAIAEAIVSTVPNAHLVSTTDPRELKGVFRGVELAIGMRLHSLIAAAAAGCRCFALSYDPKIDRLRTELNLPGWKLDELPEDAATMATTWLDFYANGNALTPMQVQSLSDRAGIHREVLLRVFADDDFPSFSTDI</sequence>
<dbReference type="EMBL" id="ASSJ01000001">
    <property type="protein sequence ID" value="ERN43140.1"/>
    <property type="molecule type" value="Genomic_DNA"/>
</dbReference>
<accession>U5DTY9</accession>
<comment type="caution">
    <text evidence="2">The sequence shown here is derived from an EMBL/GenBank/DDBJ whole genome shotgun (WGS) entry which is preliminary data.</text>
</comment>
<evidence type="ECO:0000259" key="1">
    <source>
        <dbReference type="Pfam" id="PF04230"/>
    </source>
</evidence>
<proteinExistence type="predicted"/>
<keyword evidence="2" id="KW-0808">Transferase</keyword>
<dbReference type="InParanoid" id="U5DTY9"/>
<gene>
    <name evidence="2" type="ORF">KR51_00000300</name>
</gene>
<dbReference type="GO" id="GO:0016740">
    <property type="term" value="F:transferase activity"/>
    <property type="evidence" value="ECO:0007669"/>
    <property type="project" value="UniProtKB-KW"/>
</dbReference>
<protein>
    <submittedName>
        <fullName evidence="2">Polysaccharide pyruvyl transferase CsaB</fullName>
    </submittedName>
</protein>
<dbReference type="OrthoDB" id="3199616at2"/>
<dbReference type="InterPro" id="IPR007345">
    <property type="entry name" value="Polysacch_pyruvyl_Trfase"/>
</dbReference>
<reference evidence="2 3" key="1">
    <citation type="submission" date="2013-05" db="EMBL/GenBank/DDBJ databases">
        <title>Draft genome sequence of Rubidibacter lacunae KORDI 51-2.</title>
        <authorList>
            <person name="Choi D.H."/>
            <person name="Noh J.H."/>
            <person name="Kwon K.-K."/>
            <person name="Lee J.-H."/>
            <person name="Ryu J.-Y."/>
        </authorList>
    </citation>
    <scope>NUCLEOTIDE SEQUENCE [LARGE SCALE GENOMIC DNA]</scope>
    <source>
        <strain evidence="2 3">KORDI 51-2</strain>
    </source>
</reference>
<dbReference type="RefSeq" id="WP_022603680.1">
    <property type="nucleotide sequence ID" value="NZ_ASSJ01000001.1"/>
</dbReference>
<dbReference type="eggNOG" id="COG2327">
    <property type="taxonomic scope" value="Bacteria"/>
</dbReference>
<dbReference type="PATRIC" id="fig|582515.4.peg.37"/>
<dbReference type="PANTHER" id="PTHR36836">
    <property type="entry name" value="COLANIC ACID BIOSYNTHESIS PROTEIN WCAK"/>
    <property type="match status" value="1"/>
</dbReference>
<evidence type="ECO:0000313" key="3">
    <source>
        <dbReference type="Proteomes" id="UP000016960"/>
    </source>
</evidence>
<name>U5DTY9_9CHRO</name>
<feature type="domain" description="Polysaccharide pyruvyl transferase" evidence="1">
    <location>
        <begin position="16"/>
        <end position="282"/>
    </location>
</feature>